<keyword evidence="4" id="KW-1003">Cell membrane</keyword>
<keyword evidence="7 9" id="KW-0472">Membrane</keyword>
<evidence type="ECO:0000256" key="9">
    <source>
        <dbReference type="SAM" id="Phobius"/>
    </source>
</evidence>
<feature type="transmembrane region" description="Helical" evidence="9">
    <location>
        <begin position="141"/>
        <end position="159"/>
    </location>
</feature>
<comment type="similarity">
    <text evidence="3">Belongs to the CPA3 antiporters (TC 2.A.63) subunit D family.</text>
</comment>
<dbReference type="Proteomes" id="UP001247754">
    <property type="component" value="Unassembled WGS sequence"/>
</dbReference>
<evidence type="ECO:0000256" key="1">
    <source>
        <dbReference type="ARBA" id="ARBA00002378"/>
    </source>
</evidence>
<evidence type="ECO:0000256" key="3">
    <source>
        <dbReference type="ARBA" id="ARBA00005346"/>
    </source>
</evidence>
<comment type="caution">
    <text evidence="11">The sequence shown here is derived from an EMBL/GenBank/DDBJ whole genome shotgun (WGS) entry which is preliminary data.</text>
</comment>
<sequence>MLPATEHLIIAPILIPFFAGAVMLIYDDRRRRAKLAIGLVSAVALLLVAVELLNRSKGNALSGGNDIGFYLLGNWLVPFGIVLVIDRLSAMMLVLTAVLAIPALIYSAAGWHRQGQHFHSMFQFLLMGLNGAFLTGDLFNLFVFFEVLLAASYGLLLHGSGQLRVRAGLHYIAINLAASLLFLIGVSLIYGVTGTLNMAQLSVQVAALQSADRALLHAAAAMLGIAFLVKAGIWPLSFWLPTAYMAGAAPVAAMFAIMTKVGIYVILRLSMLVFGAAGGASAGFGADVLTAAGMATVAFGLLGVLASQGLGRMAAHLVLVSSGTMLAVTGFALAGGGAPMLAGALYYMVGSTLATGALFLLIEPMSREEGGIAALLALTADAYGLDPAEDDAQPEVGLAIPGTLTILGLCFGACLLVLAGLPPLAGFVGKVAIFQGILDAGGGMPSAAGWAFVALLLVSGLASIIGLVRIGIQTFWASDGVVPRVLALEIAPVVALIVMIVLMTTQAQDVLRYTDATARALHRPEIYAQGVMRTPRVEPAPAPANGDAAGDAP</sequence>
<dbReference type="InterPro" id="IPR050586">
    <property type="entry name" value="CPA3_Na-H_Antiporter_D"/>
</dbReference>
<dbReference type="PANTHER" id="PTHR42703">
    <property type="entry name" value="NADH DEHYDROGENASE"/>
    <property type="match status" value="1"/>
</dbReference>
<dbReference type="EMBL" id="JAVKPH010000003">
    <property type="protein sequence ID" value="MDR5651691.1"/>
    <property type="molecule type" value="Genomic_DNA"/>
</dbReference>
<feature type="transmembrane region" description="Helical" evidence="9">
    <location>
        <begin position="239"/>
        <end position="258"/>
    </location>
</feature>
<feature type="transmembrane region" description="Helical" evidence="9">
    <location>
        <begin position="171"/>
        <end position="193"/>
    </location>
</feature>
<keyword evidence="6 9" id="KW-1133">Transmembrane helix</keyword>
<keyword evidence="5 8" id="KW-0812">Transmembrane</keyword>
<organism evidence="11 12">
    <name type="scientific">Ruixingdingia sedimenti</name>
    <dbReference type="NCBI Taxonomy" id="3073604"/>
    <lineage>
        <taxon>Bacteria</taxon>
        <taxon>Pseudomonadati</taxon>
        <taxon>Pseudomonadota</taxon>
        <taxon>Alphaproteobacteria</taxon>
        <taxon>Rhodobacterales</taxon>
        <taxon>Paracoccaceae</taxon>
        <taxon>Ruixingdingia</taxon>
    </lineage>
</organism>
<evidence type="ECO:0000256" key="7">
    <source>
        <dbReference type="ARBA" id="ARBA00023136"/>
    </source>
</evidence>
<accession>A0ABU1F4A4</accession>
<evidence type="ECO:0000256" key="5">
    <source>
        <dbReference type="ARBA" id="ARBA00022692"/>
    </source>
</evidence>
<feature type="transmembrane region" description="Helical" evidence="9">
    <location>
        <begin position="92"/>
        <end position="111"/>
    </location>
</feature>
<feature type="transmembrane region" description="Helical" evidence="9">
    <location>
        <begin position="405"/>
        <end position="428"/>
    </location>
</feature>
<feature type="domain" description="NADH:quinone oxidoreductase/Mrp antiporter transmembrane" evidence="10">
    <location>
        <begin position="136"/>
        <end position="443"/>
    </location>
</feature>
<proteinExistence type="inferred from homology"/>
<evidence type="ECO:0000259" key="10">
    <source>
        <dbReference type="Pfam" id="PF00361"/>
    </source>
</evidence>
<comment type="subcellular location">
    <subcellularLocation>
        <location evidence="2">Cell membrane</location>
        <topology evidence="2">Multi-pass membrane protein</topology>
    </subcellularLocation>
    <subcellularLocation>
        <location evidence="8">Membrane</location>
        <topology evidence="8">Multi-pass membrane protein</topology>
    </subcellularLocation>
</comment>
<feature type="transmembrane region" description="Helical" evidence="9">
    <location>
        <begin position="35"/>
        <end position="55"/>
    </location>
</feature>
<evidence type="ECO:0000313" key="12">
    <source>
        <dbReference type="Proteomes" id="UP001247754"/>
    </source>
</evidence>
<evidence type="ECO:0000313" key="11">
    <source>
        <dbReference type="EMBL" id="MDR5651691.1"/>
    </source>
</evidence>
<evidence type="ECO:0000256" key="6">
    <source>
        <dbReference type="ARBA" id="ARBA00022989"/>
    </source>
</evidence>
<reference evidence="11 12" key="1">
    <citation type="submission" date="2023-09" db="EMBL/GenBank/DDBJ databases">
        <title>Xinfangfangia sedmenti sp. nov., isolated the sedment.</title>
        <authorList>
            <person name="Xu L."/>
        </authorList>
    </citation>
    <scope>NUCLEOTIDE SEQUENCE [LARGE SCALE GENOMIC DNA]</scope>
    <source>
        <strain evidence="11 12">LG-4</strain>
    </source>
</reference>
<evidence type="ECO:0000256" key="2">
    <source>
        <dbReference type="ARBA" id="ARBA00004651"/>
    </source>
</evidence>
<keyword evidence="12" id="KW-1185">Reference proteome</keyword>
<feature type="transmembrane region" description="Helical" evidence="9">
    <location>
        <begin position="214"/>
        <end position="233"/>
    </location>
</feature>
<evidence type="ECO:0000256" key="4">
    <source>
        <dbReference type="ARBA" id="ARBA00022475"/>
    </source>
</evidence>
<dbReference type="RefSeq" id="WP_310455942.1">
    <property type="nucleotide sequence ID" value="NZ_JAVKPH010000003.1"/>
</dbReference>
<feature type="transmembrane region" description="Helical" evidence="9">
    <location>
        <begin position="449"/>
        <end position="472"/>
    </location>
</feature>
<feature type="transmembrane region" description="Helical" evidence="9">
    <location>
        <begin position="288"/>
        <end position="305"/>
    </location>
</feature>
<dbReference type="PANTHER" id="PTHR42703:SF1">
    <property type="entry name" value="NA(+)_H(+) ANTIPORTER SUBUNIT D1"/>
    <property type="match status" value="1"/>
</dbReference>
<dbReference type="InterPro" id="IPR001750">
    <property type="entry name" value="ND/Mrp_TM"/>
</dbReference>
<feature type="transmembrane region" description="Helical" evidence="9">
    <location>
        <begin position="67"/>
        <end position="85"/>
    </location>
</feature>
<dbReference type="Pfam" id="PF00361">
    <property type="entry name" value="Proton_antipo_M"/>
    <property type="match status" value="1"/>
</dbReference>
<evidence type="ECO:0000256" key="8">
    <source>
        <dbReference type="RuleBase" id="RU000320"/>
    </source>
</evidence>
<gene>
    <name evidence="11" type="ORF">RGD00_03680</name>
</gene>
<protein>
    <submittedName>
        <fullName evidence="11">Monovalent cation/H+ antiporter subunit D</fullName>
    </submittedName>
</protein>
<feature type="transmembrane region" description="Helical" evidence="9">
    <location>
        <begin position="6"/>
        <end position="26"/>
    </location>
</feature>
<feature type="transmembrane region" description="Helical" evidence="9">
    <location>
        <begin position="317"/>
        <end position="338"/>
    </location>
</feature>
<dbReference type="NCBIfam" id="NF009309">
    <property type="entry name" value="PRK12666.1"/>
    <property type="match status" value="1"/>
</dbReference>
<name>A0ABU1F4A4_9RHOB</name>
<feature type="transmembrane region" description="Helical" evidence="9">
    <location>
        <begin position="484"/>
        <end position="503"/>
    </location>
</feature>
<feature type="transmembrane region" description="Helical" evidence="9">
    <location>
        <begin position="344"/>
        <end position="362"/>
    </location>
</feature>
<comment type="function">
    <text evidence="1">NDH-1 shuttles electrons from NADH, via FMN and iron-sulfur (Fe-S) centers, to quinones in the respiratory chain. The immediate electron acceptor for the enzyme in this species is believed to be ubiquinone. Couples the redox reaction to proton translocation (for every two electrons transferred, four hydrogen ions are translocated across the cytoplasmic membrane), and thus conserves the redox energy in a proton gradient.</text>
</comment>